<accession>F4CCW3</accession>
<name>F4CCW3_SPHS2</name>
<dbReference type="EMBL" id="CP002584">
    <property type="protein sequence ID" value="ADZ78793.1"/>
    <property type="molecule type" value="Genomic_DNA"/>
</dbReference>
<dbReference type="KEGG" id="shg:Sph21_2238"/>
<dbReference type="HOGENOM" id="CLU_2720292_0_0_10"/>
<gene>
    <name evidence="1" type="ordered locus">Sph21_2238</name>
</gene>
<evidence type="ECO:0000313" key="1">
    <source>
        <dbReference type="EMBL" id="ADZ78793.1"/>
    </source>
</evidence>
<sequence length="72" mass="8300">MQTANFLGDIFRNQQLMLLTGRIISLALISLAHGKNVFNFYQEKFIKKNVPFKAKPTNGKLTEGNPWLLFSW</sequence>
<reference evidence="1" key="1">
    <citation type="submission" date="2011-03" db="EMBL/GenBank/DDBJ databases">
        <title>Complete sequence of Sphingobacterium sp. 21.</title>
        <authorList>
            <consortium name="US DOE Joint Genome Institute"/>
            <person name="Lucas S."/>
            <person name="Copeland A."/>
            <person name="Lapidus A."/>
            <person name="Cheng J.-F."/>
            <person name="Goodwin L."/>
            <person name="Pitluck S."/>
            <person name="Davenport K."/>
            <person name="Detter J.C."/>
            <person name="Han C."/>
            <person name="Tapia R."/>
            <person name="Land M."/>
            <person name="Hauser L."/>
            <person name="Kyrpides N."/>
            <person name="Ivanova N."/>
            <person name="Ovchinnikova G."/>
            <person name="Pagani I."/>
            <person name="Siebers A.K."/>
            <person name="Allgaier M."/>
            <person name="Thelen M.P."/>
            <person name="Hugenholtz P."/>
            <person name="Woyke T."/>
        </authorList>
    </citation>
    <scope>NUCLEOTIDE SEQUENCE</scope>
    <source>
        <strain evidence="1">21</strain>
    </source>
</reference>
<dbReference type="STRING" id="743722.Sph21_2238"/>
<protein>
    <submittedName>
        <fullName evidence="1">Uncharacterized protein</fullName>
    </submittedName>
</protein>
<proteinExistence type="predicted"/>
<organism evidence="1">
    <name type="scientific">Sphingobacterium sp. (strain 21)</name>
    <dbReference type="NCBI Taxonomy" id="743722"/>
    <lineage>
        <taxon>Bacteria</taxon>
        <taxon>Pseudomonadati</taxon>
        <taxon>Bacteroidota</taxon>
        <taxon>Sphingobacteriia</taxon>
        <taxon>Sphingobacteriales</taxon>
        <taxon>Sphingobacteriaceae</taxon>
        <taxon>Sphingobacterium</taxon>
    </lineage>
</organism>
<dbReference type="AlphaFoldDB" id="F4CCW3"/>
<dbReference type="PATRIC" id="fig|743722.3.peg.2391"/>